<feature type="transmembrane region" description="Helical" evidence="1">
    <location>
        <begin position="35"/>
        <end position="57"/>
    </location>
</feature>
<keyword evidence="1" id="KW-1133">Transmembrane helix</keyword>
<dbReference type="Proteomes" id="UP000070544">
    <property type="component" value="Unassembled WGS sequence"/>
</dbReference>
<name>A0A139AXJ0_GONPJ</name>
<evidence type="ECO:0000256" key="1">
    <source>
        <dbReference type="SAM" id="Phobius"/>
    </source>
</evidence>
<reference evidence="2 3" key="1">
    <citation type="journal article" date="2015" name="Genome Biol. Evol.">
        <title>Phylogenomic analyses indicate that early fungi evolved digesting cell walls of algal ancestors of land plants.</title>
        <authorList>
            <person name="Chang Y."/>
            <person name="Wang S."/>
            <person name="Sekimoto S."/>
            <person name="Aerts A.L."/>
            <person name="Choi C."/>
            <person name="Clum A."/>
            <person name="LaButti K.M."/>
            <person name="Lindquist E.A."/>
            <person name="Yee Ngan C."/>
            <person name="Ohm R.A."/>
            <person name="Salamov A.A."/>
            <person name="Grigoriev I.V."/>
            <person name="Spatafora J.W."/>
            <person name="Berbee M.L."/>
        </authorList>
    </citation>
    <scope>NUCLEOTIDE SEQUENCE [LARGE SCALE GENOMIC DNA]</scope>
    <source>
        <strain evidence="2 3">JEL478</strain>
    </source>
</reference>
<proteinExistence type="predicted"/>
<gene>
    <name evidence="2" type="ORF">M427DRAFT_150830</name>
</gene>
<organism evidence="2 3">
    <name type="scientific">Gonapodya prolifera (strain JEL478)</name>
    <name type="common">Monoblepharis prolifera</name>
    <dbReference type="NCBI Taxonomy" id="1344416"/>
    <lineage>
        <taxon>Eukaryota</taxon>
        <taxon>Fungi</taxon>
        <taxon>Fungi incertae sedis</taxon>
        <taxon>Chytridiomycota</taxon>
        <taxon>Chytridiomycota incertae sedis</taxon>
        <taxon>Monoblepharidomycetes</taxon>
        <taxon>Monoblepharidales</taxon>
        <taxon>Gonapodyaceae</taxon>
        <taxon>Gonapodya</taxon>
    </lineage>
</organism>
<keyword evidence="3" id="KW-1185">Reference proteome</keyword>
<accession>A0A139AXJ0</accession>
<dbReference type="EMBL" id="KQ965732">
    <property type="protein sequence ID" value="KXS21448.1"/>
    <property type="molecule type" value="Genomic_DNA"/>
</dbReference>
<feature type="transmembrane region" description="Helical" evidence="1">
    <location>
        <begin position="119"/>
        <end position="144"/>
    </location>
</feature>
<feature type="transmembrane region" description="Helical" evidence="1">
    <location>
        <begin position="193"/>
        <end position="215"/>
    </location>
</feature>
<protein>
    <submittedName>
        <fullName evidence="2">Uncharacterized protein</fullName>
    </submittedName>
</protein>
<keyword evidence="1" id="KW-0812">Transmembrane</keyword>
<dbReference type="AlphaFoldDB" id="A0A139AXJ0"/>
<evidence type="ECO:0000313" key="2">
    <source>
        <dbReference type="EMBL" id="KXS21448.1"/>
    </source>
</evidence>
<keyword evidence="1" id="KW-0472">Membrane</keyword>
<dbReference type="OrthoDB" id="496634at2759"/>
<evidence type="ECO:0000313" key="3">
    <source>
        <dbReference type="Proteomes" id="UP000070544"/>
    </source>
</evidence>
<sequence>MPMLAIFYCAIAVGGPFLALAYYHQLLYSVLSPVYLSLSLFLLINALICTWEMTLFISRKLIKKQYDELRKKYGKDKLPSPLFLFDHVAFTDAVSMQWWSWVWSTYSLLDPSYSDQTTFGFFVDVGNGFLTFLPTLHLLASLTFDLPAPLNISPRILGLVNACFFWQELEGTVLYFSSFFLNDRQRGKSAASIAVVIIANGIWVAGPALGLYCCWEMVQSNTLDVVRLS</sequence>